<dbReference type="STRING" id="431595.K3WRK8"/>
<reference evidence="6" key="3">
    <citation type="submission" date="2015-02" db="UniProtKB">
        <authorList>
            <consortium name="EnsemblProtists"/>
        </authorList>
    </citation>
    <scope>IDENTIFICATION</scope>
    <source>
        <strain evidence="6">DAOM BR144</strain>
    </source>
</reference>
<dbReference type="Pfam" id="PF00168">
    <property type="entry name" value="C2"/>
    <property type="match status" value="1"/>
</dbReference>
<dbReference type="PANTHER" id="PTHR24203:SF45">
    <property type="entry name" value="ANKYRIN REPEAT DOMAIN 6"/>
    <property type="match status" value="1"/>
</dbReference>
<keyword evidence="7" id="KW-1185">Reference proteome</keyword>
<feature type="repeat" description="ANK" evidence="3">
    <location>
        <begin position="756"/>
        <end position="788"/>
    </location>
</feature>
<feature type="repeat" description="ANK" evidence="3">
    <location>
        <begin position="789"/>
        <end position="815"/>
    </location>
</feature>
<dbReference type="EMBL" id="GL376585">
    <property type="status" value="NOT_ANNOTATED_CDS"/>
    <property type="molecule type" value="Genomic_DNA"/>
</dbReference>
<feature type="compositionally biased region" description="Polar residues" evidence="4">
    <location>
        <begin position="936"/>
        <end position="948"/>
    </location>
</feature>
<evidence type="ECO:0000256" key="4">
    <source>
        <dbReference type="SAM" id="MobiDB-lite"/>
    </source>
</evidence>
<name>K3WRK8_GLOUD</name>
<feature type="region of interest" description="Disordered" evidence="4">
    <location>
        <begin position="886"/>
        <end position="948"/>
    </location>
</feature>
<reference evidence="7" key="1">
    <citation type="journal article" date="2010" name="Genome Biol.">
        <title>Genome sequence of the necrotrophic plant pathogen Pythium ultimum reveals original pathogenicity mechanisms and effector repertoire.</title>
        <authorList>
            <person name="Levesque C.A."/>
            <person name="Brouwer H."/>
            <person name="Cano L."/>
            <person name="Hamilton J.P."/>
            <person name="Holt C."/>
            <person name="Huitema E."/>
            <person name="Raffaele S."/>
            <person name="Robideau G.P."/>
            <person name="Thines M."/>
            <person name="Win J."/>
            <person name="Zerillo M.M."/>
            <person name="Beakes G.W."/>
            <person name="Boore J.L."/>
            <person name="Busam D."/>
            <person name="Dumas B."/>
            <person name="Ferriera S."/>
            <person name="Fuerstenberg S.I."/>
            <person name="Gachon C.M."/>
            <person name="Gaulin E."/>
            <person name="Govers F."/>
            <person name="Grenville-Briggs L."/>
            <person name="Horner N."/>
            <person name="Hostetler J."/>
            <person name="Jiang R.H."/>
            <person name="Johnson J."/>
            <person name="Krajaejun T."/>
            <person name="Lin H."/>
            <person name="Meijer H.J."/>
            <person name="Moore B."/>
            <person name="Morris P."/>
            <person name="Phuntmart V."/>
            <person name="Puiu D."/>
            <person name="Shetty J."/>
            <person name="Stajich J.E."/>
            <person name="Tripathy S."/>
            <person name="Wawra S."/>
            <person name="van West P."/>
            <person name="Whitty B.R."/>
            <person name="Coutinho P.M."/>
            <person name="Henrissat B."/>
            <person name="Martin F."/>
            <person name="Thomas P.D."/>
            <person name="Tyler B.M."/>
            <person name="De Vries R.P."/>
            <person name="Kamoun S."/>
            <person name="Yandell M."/>
            <person name="Tisserat N."/>
            <person name="Buell C.R."/>
        </authorList>
    </citation>
    <scope>NUCLEOTIDE SEQUENCE</scope>
    <source>
        <strain evidence="7">DAOM:BR144</strain>
    </source>
</reference>
<dbReference type="PROSITE" id="PS50004">
    <property type="entry name" value="C2"/>
    <property type="match status" value="1"/>
</dbReference>
<dbReference type="SMART" id="SM00248">
    <property type="entry name" value="ANK"/>
    <property type="match status" value="5"/>
</dbReference>
<sequence>MKHFTIVKKSIYKDAATSHKKFKGATFLHRLKEASSSLSPSSSSRSKYIVATAVESTITPRLPHHDHLQRMMHDETSPIVITSQDNVRIESDTERAQKAEAQLQSRIRAEQIAAEREEGITIAIESSEALPDSSTTTSGSVAVQDDHMDAEAEFLDFEDMAPQVVIHSGESDSDSTGFATLNPVINSRVGRGSSSLSSSSSKKYQTTVPLANPVATSDDKGFGAFSSTKSSSSRMQPLLQEIPTVPCGNRDSEQQPHIGVHPFLLIINALGASGLSKVEKFGTQSSFLEMQVVKRPCVTDTDEGEDVQLSSLRPPSSTFTSSILRTTLHKKGGSEAQWNQQFTTPLPHSGKETHVLHVCVKTNNKVVVGEAEIPLNNVGDLFYDQYYTIYRRDGTDGLGDSTSSLNEANTSGQVHLQLKIVDAASVVVAPVMIRPLALSHVSSSKVPQRKQDLHTTTIPSVLFNGALLYKVPYHNNRGIGNAVPRRQWVAVIRSEATSSLEITWCDPTASSKDKKSLRSLELALVTDVREGHGTKAFERQAQLSSSSSVVQSKEKCFSLVSPARTLDLVASCKEEARLLVSALRELLFYESSDASTCSESARIMNDYRNSALSPRSSMATLCSSQEDATIKYARSTTTNSSNNKAKLVTWRSTVFNLARRNRIDEILAYLHDGCPIDLLEPGDGDTILMIACRLGHVQLVELCLSWRAKNDPHPEFGETALQVAVNASNAKCIELLLSTAAKSDMDAEIVNHIDSNNDAPLHVAARHGDLACLQLLLHHGADICVVEEFGRTPLHCAVAQGHLDCVAYLLDVGGDSVLNTGDHDGDTALHYAALAGNEAIVKLLLESAANVFSANIQNETPYDIALREKQQPCAFLISQYYLTNTKEPPTSSPATRNETASALLLQQKRQQREYDDDVEDEHEHDDERYDESDSDTSTAYEATNAVTK</sequence>
<dbReference type="SUPFAM" id="SSF49562">
    <property type="entry name" value="C2 domain (Calcium/lipid-binding domain, CaLB)"/>
    <property type="match status" value="1"/>
</dbReference>
<evidence type="ECO:0000313" key="6">
    <source>
        <dbReference type="EnsemblProtists" id="PYU1_T007602"/>
    </source>
</evidence>
<dbReference type="InterPro" id="IPR035892">
    <property type="entry name" value="C2_domain_sf"/>
</dbReference>
<dbReference type="SUPFAM" id="SSF48403">
    <property type="entry name" value="Ankyrin repeat"/>
    <property type="match status" value="1"/>
</dbReference>
<dbReference type="Pfam" id="PF12796">
    <property type="entry name" value="Ank_2"/>
    <property type="match status" value="2"/>
</dbReference>
<accession>K3WRK8</accession>
<evidence type="ECO:0000313" key="7">
    <source>
        <dbReference type="Proteomes" id="UP000019132"/>
    </source>
</evidence>
<feature type="compositionally biased region" description="Polar residues" evidence="4">
    <location>
        <begin position="886"/>
        <end position="900"/>
    </location>
</feature>
<organism evidence="6 7">
    <name type="scientific">Globisporangium ultimum (strain ATCC 200006 / CBS 805.95 / DAOM BR144)</name>
    <name type="common">Pythium ultimum</name>
    <dbReference type="NCBI Taxonomy" id="431595"/>
    <lineage>
        <taxon>Eukaryota</taxon>
        <taxon>Sar</taxon>
        <taxon>Stramenopiles</taxon>
        <taxon>Oomycota</taxon>
        <taxon>Peronosporomycetes</taxon>
        <taxon>Pythiales</taxon>
        <taxon>Pythiaceae</taxon>
        <taxon>Globisporangium</taxon>
    </lineage>
</organism>
<dbReference type="InterPro" id="IPR002110">
    <property type="entry name" value="Ankyrin_rpt"/>
</dbReference>
<dbReference type="PANTHER" id="PTHR24203">
    <property type="entry name" value="ANKYRIN REPEAT FAMILY PROTEIN"/>
    <property type="match status" value="1"/>
</dbReference>
<dbReference type="Gene3D" id="2.30.29.30">
    <property type="entry name" value="Pleckstrin-homology domain (PH domain)/Phosphotyrosine-binding domain (PTB)"/>
    <property type="match status" value="1"/>
</dbReference>
<feature type="compositionally biased region" description="Acidic residues" evidence="4">
    <location>
        <begin position="914"/>
        <end position="934"/>
    </location>
</feature>
<keyword evidence="2 3" id="KW-0040">ANK repeat</keyword>
<dbReference type="PROSITE" id="PS50088">
    <property type="entry name" value="ANK_REPEAT"/>
    <property type="match status" value="3"/>
</dbReference>
<feature type="domain" description="C2" evidence="5">
    <location>
        <begin position="246"/>
        <end position="390"/>
    </location>
</feature>
<dbReference type="VEuPathDB" id="FungiDB:PYU1_G007586"/>
<dbReference type="InterPro" id="IPR000008">
    <property type="entry name" value="C2_dom"/>
</dbReference>
<dbReference type="SUPFAM" id="SSF50729">
    <property type="entry name" value="PH domain-like"/>
    <property type="match status" value="1"/>
</dbReference>
<dbReference type="PRINTS" id="PR01415">
    <property type="entry name" value="ANKYRIN"/>
</dbReference>
<dbReference type="SMART" id="SM00239">
    <property type="entry name" value="C2"/>
    <property type="match status" value="1"/>
</dbReference>
<dbReference type="Gene3D" id="1.25.40.20">
    <property type="entry name" value="Ankyrin repeat-containing domain"/>
    <property type="match status" value="2"/>
</dbReference>
<dbReference type="InParanoid" id="K3WRK8"/>
<evidence type="ECO:0000256" key="1">
    <source>
        <dbReference type="ARBA" id="ARBA00022737"/>
    </source>
</evidence>
<evidence type="ECO:0000256" key="3">
    <source>
        <dbReference type="PROSITE-ProRule" id="PRU00023"/>
    </source>
</evidence>
<evidence type="ECO:0000256" key="2">
    <source>
        <dbReference type="ARBA" id="ARBA00023043"/>
    </source>
</evidence>
<dbReference type="HOGENOM" id="CLU_310478_0_0_1"/>
<dbReference type="Gene3D" id="2.60.40.150">
    <property type="entry name" value="C2 domain"/>
    <property type="match status" value="1"/>
</dbReference>
<proteinExistence type="predicted"/>
<feature type="repeat" description="ANK" evidence="3">
    <location>
        <begin position="824"/>
        <end position="856"/>
    </location>
</feature>
<dbReference type="EnsemblProtists" id="PYU1_T007602">
    <property type="protein sequence ID" value="PYU1_T007602"/>
    <property type="gene ID" value="PYU1_G007586"/>
</dbReference>
<evidence type="ECO:0000259" key="5">
    <source>
        <dbReference type="PROSITE" id="PS50004"/>
    </source>
</evidence>
<dbReference type="InterPro" id="IPR011993">
    <property type="entry name" value="PH-like_dom_sf"/>
</dbReference>
<reference evidence="7" key="2">
    <citation type="submission" date="2010-04" db="EMBL/GenBank/DDBJ databases">
        <authorList>
            <person name="Buell R."/>
            <person name="Hamilton J."/>
            <person name="Hostetler J."/>
        </authorList>
    </citation>
    <scope>NUCLEOTIDE SEQUENCE [LARGE SCALE GENOMIC DNA]</scope>
    <source>
        <strain evidence="7">DAOM:BR144</strain>
    </source>
</reference>
<dbReference type="AlphaFoldDB" id="K3WRK8"/>
<keyword evidence="1" id="KW-0677">Repeat</keyword>
<dbReference type="Proteomes" id="UP000019132">
    <property type="component" value="Unassembled WGS sequence"/>
</dbReference>
<dbReference type="eggNOG" id="KOG4177">
    <property type="taxonomic scope" value="Eukaryota"/>
</dbReference>
<dbReference type="InterPro" id="IPR036770">
    <property type="entry name" value="Ankyrin_rpt-contain_sf"/>
</dbReference>
<protein>
    <recommendedName>
        <fullName evidence="5">C2 domain-containing protein</fullName>
    </recommendedName>
</protein>
<dbReference type="PROSITE" id="PS50297">
    <property type="entry name" value="ANK_REP_REGION"/>
    <property type="match status" value="3"/>
</dbReference>